<dbReference type="InterPro" id="IPR011009">
    <property type="entry name" value="Kinase-like_dom_sf"/>
</dbReference>
<dbReference type="SUPFAM" id="SSF56112">
    <property type="entry name" value="Protein kinase-like (PK-like)"/>
    <property type="match status" value="1"/>
</dbReference>
<dbReference type="PANTHER" id="PTHR24362:SF309">
    <property type="entry name" value="PROTEIN KINASE DOMAIN-CONTAINING PROTEIN"/>
    <property type="match status" value="1"/>
</dbReference>
<sequence length="367" mass="42196">MRLFNSLILWGLYSLLIPQIASIPVSQFREIAQIDNETTLAPRTLRHDASLPSVSHGKSPPKACSFNGRKEETNGITKYVMEDDYGPVATLKLDHHMGDGSQGDVWSGTITYDMPGKVDNNMIGKPLPVAIKVSMGGGGVDQSVLQDQVQSPWVMQLREYFWSSNSKESVQVMDRGTTDLWKLMNQRVWHFNVEITVYGIGRALLSAHRVNIAYRDIKPENVLFNDKGKFWLIDWDLAVFAPERILTKGAGTVLYIGPEMYNRMPYDAFKNDVFGLTKLWLEMSQWKKMKKPEFNDKILDELRKRRQRRGGTPGLTYEETNGFLKSNFKDLNPEEISLMAHGLCLQDERWNLQPWMVEFRRLYNIQL</sequence>
<feature type="signal peptide" evidence="2">
    <location>
        <begin position="1"/>
        <end position="22"/>
    </location>
</feature>
<dbReference type="PROSITE" id="PS50011">
    <property type="entry name" value="PROTEIN_KINASE_DOM"/>
    <property type="match status" value="1"/>
</dbReference>
<accession>A0A9W9EME9</accession>
<dbReference type="AlphaFoldDB" id="A0A9W9EME9"/>
<reference evidence="4" key="2">
    <citation type="journal article" date="2023" name="IMA Fungus">
        <title>Comparative genomic study of the Penicillium genus elucidates a diverse pangenome and 15 lateral gene transfer events.</title>
        <authorList>
            <person name="Petersen C."/>
            <person name="Sorensen T."/>
            <person name="Nielsen M.R."/>
            <person name="Sondergaard T.E."/>
            <person name="Sorensen J.L."/>
            <person name="Fitzpatrick D.A."/>
            <person name="Frisvad J.C."/>
            <person name="Nielsen K.L."/>
        </authorList>
    </citation>
    <scope>NUCLEOTIDE SEQUENCE</scope>
    <source>
        <strain evidence="4">IBT 34128</strain>
    </source>
</reference>
<organism evidence="4 5">
    <name type="scientific">Penicillium alfredii</name>
    <dbReference type="NCBI Taxonomy" id="1506179"/>
    <lineage>
        <taxon>Eukaryota</taxon>
        <taxon>Fungi</taxon>
        <taxon>Dikarya</taxon>
        <taxon>Ascomycota</taxon>
        <taxon>Pezizomycotina</taxon>
        <taxon>Eurotiomycetes</taxon>
        <taxon>Eurotiomycetidae</taxon>
        <taxon>Eurotiales</taxon>
        <taxon>Aspergillaceae</taxon>
        <taxon>Penicillium</taxon>
    </lineage>
</organism>
<dbReference type="SMART" id="SM00220">
    <property type="entry name" value="S_TKc"/>
    <property type="match status" value="1"/>
</dbReference>
<keyword evidence="5" id="KW-1185">Reference proteome</keyword>
<feature type="region of interest" description="Disordered" evidence="1">
    <location>
        <begin position="49"/>
        <end position="68"/>
    </location>
</feature>
<keyword evidence="2" id="KW-0732">Signal</keyword>
<dbReference type="OrthoDB" id="4119301at2759"/>
<dbReference type="Gene3D" id="1.10.510.10">
    <property type="entry name" value="Transferase(Phosphotransferase) domain 1"/>
    <property type="match status" value="1"/>
</dbReference>
<evidence type="ECO:0000259" key="3">
    <source>
        <dbReference type="PROSITE" id="PS50011"/>
    </source>
</evidence>
<gene>
    <name evidence="4" type="ORF">NUU61_008963</name>
</gene>
<dbReference type="InterPro" id="IPR000719">
    <property type="entry name" value="Prot_kinase_dom"/>
</dbReference>
<dbReference type="GO" id="GO:0004672">
    <property type="term" value="F:protein kinase activity"/>
    <property type="evidence" value="ECO:0007669"/>
    <property type="project" value="InterPro"/>
</dbReference>
<dbReference type="EMBL" id="JAPMSZ010000011">
    <property type="protein sequence ID" value="KAJ5084384.1"/>
    <property type="molecule type" value="Genomic_DNA"/>
</dbReference>
<dbReference type="RefSeq" id="XP_056507781.1">
    <property type="nucleotide sequence ID" value="XM_056659488.1"/>
</dbReference>
<dbReference type="Pfam" id="PF00069">
    <property type="entry name" value="Pkinase"/>
    <property type="match status" value="1"/>
</dbReference>
<feature type="domain" description="Protein kinase" evidence="3">
    <location>
        <begin position="91"/>
        <end position="356"/>
    </location>
</feature>
<evidence type="ECO:0000313" key="4">
    <source>
        <dbReference type="EMBL" id="KAJ5084384.1"/>
    </source>
</evidence>
<dbReference type="PANTHER" id="PTHR24362">
    <property type="entry name" value="SERINE/THREONINE-PROTEIN KINASE NEK"/>
    <property type="match status" value="1"/>
</dbReference>
<dbReference type="Proteomes" id="UP001141434">
    <property type="component" value="Unassembled WGS sequence"/>
</dbReference>
<feature type="chain" id="PRO_5040818680" description="Protein kinase domain-containing protein" evidence="2">
    <location>
        <begin position="23"/>
        <end position="367"/>
    </location>
</feature>
<dbReference type="GO" id="GO:0005524">
    <property type="term" value="F:ATP binding"/>
    <property type="evidence" value="ECO:0007669"/>
    <property type="project" value="InterPro"/>
</dbReference>
<reference evidence="4" key="1">
    <citation type="submission" date="2022-11" db="EMBL/GenBank/DDBJ databases">
        <authorList>
            <person name="Petersen C."/>
        </authorList>
    </citation>
    <scope>NUCLEOTIDE SEQUENCE</scope>
    <source>
        <strain evidence="4">IBT 34128</strain>
    </source>
</reference>
<evidence type="ECO:0000256" key="1">
    <source>
        <dbReference type="SAM" id="MobiDB-lite"/>
    </source>
</evidence>
<protein>
    <recommendedName>
        <fullName evidence="3">Protein kinase domain-containing protein</fullName>
    </recommendedName>
</protein>
<dbReference type="InterPro" id="IPR008271">
    <property type="entry name" value="Ser/Thr_kinase_AS"/>
</dbReference>
<comment type="caution">
    <text evidence="4">The sequence shown here is derived from an EMBL/GenBank/DDBJ whole genome shotgun (WGS) entry which is preliminary data.</text>
</comment>
<evidence type="ECO:0000256" key="2">
    <source>
        <dbReference type="SAM" id="SignalP"/>
    </source>
</evidence>
<dbReference type="GeneID" id="81398657"/>
<evidence type="ECO:0000313" key="5">
    <source>
        <dbReference type="Proteomes" id="UP001141434"/>
    </source>
</evidence>
<proteinExistence type="predicted"/>
<dbReference type="PROSITE" id="PS00108">
    <property type="entry name" value="PROTEIN_KINASE_ST"/>
    <property type="match status" value="1"/>
</dbReference>
<name>A0A9W9EME9_9EURO</name>